<accession>I4CAC3</accession>
<dbReference type="GO" id="GO:0016740">
    <property type="term" value="F:transferase activity"/>
    <property type="evidence" value="ECO:0007669"/>
    <property type="project" value="UniProtKB-KW"/>
</dbReference>
<evidence type="ECO:0000313" key="4">
    <source>
        <dbReference type="Proteomes" id="UP000006055"/>
    </source>
</evidence>
<dbReference type="Proteomes" id="UP000006055">
    <property type="component" value="Chromosome"/>
</dbReference>
<dbReference type="GO" id="GO:0008033">
    <property type="term" value="P:tRNA processing"/>
    <property type="evidence" value="ECO:0007669"/>
    <property type="project" value="InterPro"/>
</dbReference>
<dbReference type="InterPro" id="IPR014729">
    <property type="entry name" value="Rossmann-like_a/b/a_fold"/>
</dbReference>
<sequence length="271" mass="30383">MQNQINIIRLVCSGMIPNDRTFKTLTRLVGKAIGDFNLIEDQDRVLVALSGGKDSWSLLYALSHLQRKAPIKYELAAITIHPGRDAFDVTRIQEQLARSGILYNVVQGHIIDIVNENLSAGTNPCSFCSRLRRGMLYSYAAREGWNKIALGHHRDDFVETLLLNLFFNGTVKGMSPKLLADDCQNTVIRPLVYVKEDMTGACAARLGVPILGCSCTYQGMSGSRRHWVKSLLREIEKEVPSAKSSMLSAMGRVHPRHLFPLQKSNEWQELD</sequence>
<dbReference type="eggNOG" id="COG0037">
    <property type="taxonomic scope" value="Bacteria"/>
</dbReference>
<feature type="domain" description="tRNA(Ile)-lysidine/2-thiocytidine synthase N-terminal" evidence="2">
    <location>
        <begin position="45"/>
        <end position="197"/>
    </location>
</feature>
<keyword evidence="1" id="KW-0808">Transferase</keyword>
<proteinExistence type="predicted"/>
<evidence type="ECO:0000256" key="1">
    <source>
        <dbReference type="ARBA" id="ARBA00022679"/>
    </source>
</evidence>
<dbReference type="PANTHER" id="PTHR43686">
    <property type="entry name" value="SULFURTRANSFERASE-RELATED"/>
    <property type="match status" value="1"/>
</dbReference>
<dbReference type="AlphaFoldDB" id="I4CAC3"/>
<evidence type="ECO:0000313" key="3">
    <source>
        <dbReference type="EMBL" id="AFM26514.1"/>
    </source>
</evidence>
<dbReference type="PIRSF" id="PIRSF004976">
    <property type="entry name" value="ATPase_YdaO"/>
    <property type="match status" value="1"/>
</dbReference>
<name>I4CAC3_DESTA</name>
<organism evidence="3 4">
    <name type="scientific">Desulfomonile tiedjei (strain ATCC 49306 / DSM 6799 / DCB-1)</name>
    <dbReference type="NCBI Taxonomy" id="706587"/>
    <lineage>
        <taxon>Bacteria</taxon>
        <taxon>Pseudomonadati</taxon>
        <taxon>Thermodesulfobacteriota</taxon>
        <taxon>Desulfomonilia</taxon>
        <taxon>Desulfomonilales</taxon>
        <taxon>Desulfomonilaceae</taxon>
        <taxon>Desulfomonile</taxon>
    </lineage>
</organism>
<gene>
    <name evidence="3" type="ordered locus">Desti_3872</name>
</gene>
<reference evidence="4" key="1">
    <citation type="submission" date="2012-06" db="EMBL/GenBank/DDBJ databases">
        <title>Complete sequence of chromosome of Desulfomonile tiedjei DSM 6799.</title>
        <authorList>
            <person name="Lucas S."/>
            <person name="Copeland A."/>
            <person name="Lapidus A."/>
            <person name="Glavina del Rio T."/>
            <person name="Dalin E."/>
            <person name="Tice H."/>
            <person name="Bruce D."/>
            <person name="Goodwin L."/>
            <person name="Pitluck S."/>
            <person name="Peters L."/>
            <person name="Ovchinnikova G."/>
            <person name="Zeytun A."/>
            <person name="Lu M."/>
            <person name="Kyrpides N."/>
            <person name="Mavromatis K."/>
            <person name="Ivanova N."/>
            <person name="Brettin T."/>
            <person name="Detter J.C."/>
            <person name="Han C."/>
            <person name="Larimer F."/>
            <person name="Land M."/>
            <person name="Hauser L."/>
            <person name="Markowitz V."/>
            <person name="Cheng J.-F."/>
            <person name="Hugenholtz P."/>
            <person name="Woyke T."/>
            <person name="Wu D."/>
            <person name="Spring S."/>
            <person name="Schroeder M."/>
            <person name="Brambilla E."/>
            <person name="Klenk H.-P."/>
            <person name="Eisen J.A."/>
        </authorList>
    </citation>
    <scope>NUCLEOTIDE SEQUENCE [LARGE SCALE GENOMIC DNA]</scope>
    <source>
        <strain evidence="4">ATCC 49306 / DSM 6799 / DCB-1</strain>
    </source>
</reference>
<dbReference type="PANTHER" id="PTHR43686:SF1">
    <property type="entry name" value="AMINOTRAN_5 DOMAIN-CONTAINING PROTEIN"/>
    <property type="match status" value="1"/>
</dbReference>
<dbReference type="STRING" id="706587.Desti_3872"/>
<dbReference type="InterPro" id="IPR011063">
    <property type="entry name" value="TilS/TtcA_N"/>
</dbReference>
<protein>
    <submittedName>
        <fullName evidence="3">Putative ATPase of the PP-loop superfamily implicated in cell cycle control</fullName>
    </submittedName>
</protein>
<dbReference type="CDD" id="cd24138">
    <property type="entry name" value="TtcA-like"/>
    <property type="match status" value="1"/>
</dbReference>
<dbReference type="PATRIC" id="fig|706587.4.peg.4395"/>
<dbReference type="SUPFAM" id="SSF52402">
    <property type="entry name" value="Adenine nucleotide alpha hydrolases-like"/>
    <property type="match status" value="1"/>
</dbReference>
<dbReference type="NCBIfam" id="NF007972">
    <property type="entry name" value="PRK10696.1"/>
    <property type="match status" value="1"/>
</dbReference>
<dbReference type="Pfam" id="PF01171">
    <property type="entry name" value="ATP_bind_3"/>
    <property type="match status" value="1"/>
</dbReference>
<dbReference type="HOGENOM" id="CLU_026481_5_1_7"/>
<dbReference type="KEGG" id="dti:Desti_3872"/>
<dbReference type="Gene3D" id="3.40.50.620">
    <property type="entry name" value="HUPs"/>
    <property type="match status" value="1"/>
</dbReference>
<dbReference type="EMBL" id="CP003360">
    <property type="protein sequence ID" value="AFM26514.1"/>
    <property type="molecule type" value="Genomic_DNA"/>
</dbReference>
<dbReference type="InterPro" id="IPR035107">
    <property type="entry name" value="tRNA_thiolation_TtcA_Ctu1"/>
</dbReference>
<evidence type="ECO:0000259" key="2">
    <source>
        <dbReference type="Pfam" id="PF01171"/>
    </source>
</evidence>
<keyword evidence="4" id="KW-1185">Reference proteome</keyword>